<evidence type="ECO:0000313" key="2">
    <source>
        <dbReference type="EMBL" id="KUL00227.1"/>
    </source>
</evidence>
<accession>A0A124G4J5</accession>
<keyword evidence="1" id="KW-1133">Transmembrane helix</keyword>
<dbReference type="AlphaFoldDB" id="A0A124G4J5"/>
<gene>
    <name evidence="2" type="ORF">XE10_1505</name>
</gene>
<evidence type="ECO:0000256" key="1">
    <source>
        <dbReference type="SAM" id="Phobius"/>
    </source>
</evidence>
<evidence type="ECO:0000313" key="3">
    <source>
        <dbReference type="Proteomes" id="UP000054598"/>
    </source>
</evidence>
<feature type="transmembrane region" description="Helical" evidence="1">
    <location>
        <begin position="43"/>
        <end position="62"/>
    </location>
</feature>
<keyword evidence="1" id="KW-0812">Transmembrane</keyword>
<name>A0A124G4J5_9EURY</name>
<comment type="caution">
    <text evidence="2">The sequence shown here is derived from an EMBL/GenBank/DDBJ whole genome shotgun (WGS) entry which is preliminary data.</text>
</comment>
<sequence>MNILHIDRCRPAYNPVLGGLRKCYGWREPIVLHLMATLDREEILIIFTSFLIGSAAGWWSRMHWGNDLASVASTLIGTVAGYCIIVAALRAAGHPVE</sequence>
<dbReference type="Proteomes" id="UP000054598">
    <property type="component" value="Unassembled WGS sequence"/>
</dbReference>
<dbReference type="PATRIC" id="fig|2198.3.peg.1479"/>
<keyword evidence="1" id="KW-0472">Membrane</keyword>
<protein>
    <submittedName>
        <fullName evidence="2">Uncharacterized protein</fullName>
    </submittedName>
</protein>
<feature type="transmembrane region" description="Helical" evidence="1">
    <location>
        <begin position="68"/>
        <end position="89"/>
    </location>
</feature>
<dbReference type="EMBL" id="LGHE01000187">
    <property type="protein sequence ID" value="KUL00227.1"/>
    <property type="molecule type" value="Genomic_DNA"/>
</dbReference>
<proteinExistence type="predicted"/>
<organism evidence="2 3">
    <name type="scientific">Methanoculleus marisnigri</name>
    <dbReference type="NCBI Taxonomy" id="2198"/>
    <lineage>
        <taxon>Archaea</taxon>
        <taxon>Methanobacteriati</taxon>
        <taxon>Methanobacteriota</taxon>
        <taxon>Stenosarchaea group</taxon>
        <taxon>Methanomicrobia</taxon>
        <taxon>Methanomicrobiales</taxon>
        <taxon>Methanomicrobiaceae</taxon>
        <taxon>Methanoculleus</taxon>
    </lineage>
</organism>
<reference evidence="3" key="1">
    <citation type="journal article" date="2015" name="MBio">
        <title>Genome-Resolved Metagenomic Analysis Reveals Roles for Candidate Phyla and Other Microbial Community Members in Biogeochemical Transformations in Oil Reservoirs.</title>
        <authorList>
            <person name="Hu P."/>
            <person name="Tom L."/>
            <person name="Singh A."/>
            <person name="Thomas B.C."/>
            <person name="Baker B.J."/>
            <person name="Piceno Y.M."/>
            <person name="Andersen G.L."/>
            <person name="Banfield J.F."/>
        </authorList>
    </citation>
    <scope>NUCLEOTIDE SEQUENCE [LARGE SCALE GENOMIC DNA]</scope>
</reference>